<dbReference type="FunFam" id="3.40.50.2000:FF:000119">
    <property type="entry name" value="Glycosyl transferase group 1"/>
    <property type="match status" value="1"/>
</dbReference>
<organism evidence="4 5">
    <name type="scientific">Candidatus Daviesbacteria bacterium RIFCSPLOWO2_02_FULL_36_8</name>
    <dbReference type="NCBI Taxonomy" id="1797793"/>
    <lineage>
        <taxon>Bacteria</taxon>
        <taxon>Candidatus Daviesiibacteriota</taxon>
    </lineage>
</organism>
<dbReference type="AlphaFoldDB" id="A0A1F5MFU4"/>
<reference evidence="4 5" key="1">
    <citation type="journal article" date="2016" name="Nat. Commun.">
        <title>Thousands of microbial genomes shed light on interconnected biogeochemical processes in an aquifer system.</title>
        <authorList>
            <person name="Anantharaman K."/>
            <person name="Brown C.T."/>
            <person name="Hug L.A."/>
            <person name="Sharon I."/>
            <person name="Castelle C.J."/>
            <person name="Probst A.J."/>
            <person name="Thomas B.C."/>
            <person name="Singh A."/>
            <person name="Wilkins M.J."/>
            <person name="Karaoz U."/>
            <person name="Brodie E.L."/>
            <person name="Williams K.H."/>
            <person name="Hubbard S.S."/>
            <person name="Banfield J.F."/>
        </authorList>
    </citation>
    <scope>NUCLEOTIDE SEQUENCE [LARGE SCALE GENOMIC DNA]</scope>
</reference>
<proteinExistence type="predicted"/>
<evidence type="ECO:0000313" key="4">
    <source>
        <dbReference type="EMBL" id="OGE64219.1"/>
    </source>
</evidence>
<comment type="caution">
    <text evidence="4">The sequence shown here is derived from an EMBL/GenBank/DDBJ whole genome shotgun (WGS) entry which is preliminary data.</text>
</comment>
<evidence type="ECO:0000259" key="3">
    <source>
        <dbReference type="Pfam" id="PF13439"/>
    </source>
</evidence>
<dbReference type="CDD" id="cd03809">
    <property type="entry name" value="GT4_MtfB-like"/>
    <property type="match status" value="1"/>
</dbReference>
<evidence type="ECO:0000313" key="5">
    <source>
        <dbReference type="Proteomes" id="UP000183317"/>
    </source>
</evidence>
<dbReference type="InterPro" id="IPR001296">
    <property type="entry name" value="Glyco_trans_1"/>
</dbReference>
<dbReference type="EMBL" id="MFDU01000029">
    <property type="protein sequence ID" value="OGE64219.1"/>
    <property type="molecule type" value="Genomic_DNA"/>
</dbReference>
<dbReference type="PANTHER" id="PTHR46401">
    <property type="entry name" value="GLYCOSYLTRANSFERASE WBBK-RELATED"/>
    <property type="match status" value="1"/>
</dbReference>
<dbReference type="Pfam" id="PF00534">
    <property type="entry name" value="Glycos_transf_1"/>
    <property type="match status" value="1"/>
</dbReference>
<accession>A0A1F5MFU4</accession>
<evidence type="ECO:0008006" key="6">
    <source>
        <dbReference type="Google" id="ProtNLM"/>
    </source>
</evidence>
<feature type="domain" description="Glycosyltransferase subfamily 4-like N-terminal" evidence="3">
    <location>
        <begin position="51"/>
        <end position="187"/>
    </location>
</feature>
<dbReference type="PANTHER" id="PTHR46401:SF2">
    <property type="entry name" value="GLYCOSYLTRANSFERASE WBBK-RELATED"/>
    <property type="match status" value="1"/>
</dbReference>
<dbReference type="SUPFAM" id="SSF53756">
    <property type="entry name" value="UDP-Glycosyltransferase/glycogen phosphorylase"/>
    <property type="match status" value="1"/>
</dbReference>
<gene>
    <name evidence="4" type="ORF">A3J13_00640</name>
</gene>
<name>A0A1F5MFU4_9BACT</name>
<sequence length="389" mass="45038">MKIAVDLRSLETPTGKRGIGYYNKNIFKELFLKSHPKLDFSLFTFPKSKLRKEFKIGSGDRFISVPALFWPKRGLRRLDPFFSIFWKGILNSTKPDLLHLPFVFDVYHLSIPENIKTIITIYDIIPLLFPKQYFQNRKAEDWYRQRFSEIKKVAKIITISKASKKDIIKILKIPEEKVEVIYGGIDEKFKIIEDEKVTEILNKYKITHPYILTISTHSFHKNIPRIFQAFKEYIISKEDDKLSLVVVCKLTTNEEKDWKRQLRELDIEKRVVLTNFVEDNDLSAIYNGAEVFLFPSLYEGLGLPVLEAMACGVPVITSNASSLPEVGGDGAKYVNPENVTEIKNAISEILENKDLKSVMIKRGFEHTKKFSWKKAAKETLKVYEDVLSS</sequence>
<evidence type="ECO:0000259" key="2">
    <source>
        <dbReference type="Pfam" id="PF00534"/>
    </source>
</evidence>
<dbReference type="Proteomes" id="UP000183317">
    <property type="component" value="Unassembled WGS sequence"/>
</dbReference>
<dbReference type="GO" id="GO:0016757">
    <property type="term" value="F:glycosyltransferase activity"/>
    <property type="evidence" value="ECO:0007669"/>
    <property type="project" value="InterPro"/>
</dbReference>
<keyword evidence="1" id="KW-0808">Transferase</keyword>
<dbReference type="Pfam" id="PF13439">
    <property type="entry name" value="Glyco_transf_4"/>
    <property type="match status" value="1"/>
</dbReference>
<protein>
    <recommendedName>
        <fullName evidence="6">Glycosyl transferase family 1 domain-containing protein</fullName>
    </recommendedName>
</protein>
<dbReference type="InterPro" id="IPR028098">
    <property type="entry name" value="Glyco_trans_4-like_N"/>
</dbReference>
<feature type="domain" description="Glycosyl transferase family 1" evidence="2">
    <location>
        <begin position="207"/>
        <end position="364"/>
    </location>
</feature>
<dbReference type="Gene3D" id="3.40.50.2000">
    <property type="entry name" value="Glycogen Phosphorylase B"/>
    <property type="match status" value="2"/>
</dbReference>
<evidence type="ECO:0000256" key="1">
    <source>
        <dbReference type="ARBA" id="ARBA00022679"/>
    </source>
</evidence>